<comment type="similarity">
    <text evidence="2 10">Belongs to the methyltransferase superfamily. L-isoaspartyl/D-aspartyl protein methyltransferase family.</text>
</comment>
<dbReference type="InterPro" id="IPR029063">
    <property type="entry name" value="SAM-dependent_MTases_sf"/>
</dbReference>
<evidence type="ECO:0000256" key="10">
    <source>
        <dbReference type="RuleBase" id="RU003802"/>
    </source>
</evidence>
<comment type="subcellular location">
    <subcellularLocation>
        <location evidence="1">Cytoplasm</location>
        <location evidence="1">Cytosol</location>
    </subcellularLocation>
</comment>
<dbReference type="HOGENOM" id="CLU_055432_0_0_1"/>
<dbReference type="STRING" id="1036808.A0A0C3AAD1"/>
<dbReference type="Gene3D" id="3.40.50.150">
    <property type="entry name" value="Vaccinia Virus protein VP39"/>
    <property type="match status" value="1"/>
</dbReference>
<dbReference type="NCBIfam" id="TIGR00080">
    <property type="entry name" value="pimt"/>
    <property type="match status" value="1"/>
</dbReference>
<dbReference type="CDD" id="cd02440">
    <property type="entry name" value="AdoMet_MTases"/>
    <property type="match status" value="1"/>
</dbReference>
<accession>A0A0C3AAD1</accession>
<evidence type="ECO:0000256" key="4">
    <source>
        <dbReference type="ARBA" id="ARBA00022490"/>
    </source>
</evidence>
<dbReference type="InParanoid" id="A0A0C3AAD1"/>
<dbReference type="GO" id="GO:0032259">
    <property type="term" value="P:methylation"/>
    <property type="evidence" value="ECO:0007669"/>
    <property type="project" value="UniProtKB-KW"/>
</dbReference>
<evidence type="ECO:0000313" key="11">
    <source>
        <dbReference type="EMBL" id="KIM70708.1"/>
    </source>
</evidence>
<evidence type="ECO:0000256" key="9">
    <source>
        <dbReference type="ARBA" id="ARBA00054057"/>
    </source>
</evidence>
<dbReference type="PANTHER" id="PTHR11579">
    <property type="entry name" value="PROTEIN-L-ISOASPARTATE O-METHYLTRANSFERASE"/>
    <property type="match status" value="1"/>
</dbReference>
<comment type="function">
    <text evidence="9">Initiates the repair of damaged proteins by catalyzing methyl esterification of L-isoaspartyl and D-aspartyl residues produced by spontaneous isomerization and racemization of L-aspartyl and L-asparaginyl residues in aging peptides and proteins.</text>
</comment>
<evidence type="ECO:0000256" key="2">
    <source>
        <dbReference type="ARBA" id="ARBA00005369"/>
    </source>
</evidence>
<keyword evidence="7 10" id="KW-0949">S-adenosyl-L-methionine</keyword>
<reference evidence="12" key="2">
    <citation type="submission" date="2015-01" db="EMBL/GenBank/DDBJ databases">
        <title>Evolutionary Origins and Diversification of the Mycorrhizal Mutualists.</title>
        <authorList>
            <consortium name="DOE Joint Genome Institute"/>
            <consortium name="Mycorrhizal Genomics Consortium"/>
            <person name="Kohler A."/>
            <person name="Kuo A."/>
            <person name="Nagy L.G."/>
            <person name="Floudas D."/>
            <person name="Copeland A."/>
            <person name="Barry K.W."/>
            <person name="Cichocki N."/>
            <person name="Veneault-Fourrey C."/>
            <person name="LaButti K."/>
            <person name="Lindquist E.A."/>
            <person name="Lipzen A."/>
            <person name="Lundell T."/>
            <person name="Morin E."/>
            <person name="Murat C."/>
            <person name="Riley R."/>
            <person name="Ohm R."/>
            <person name="Sun H."/>
            <person name="Tunlid A."/>
            <person name="Henrissat B."/>
            <person name="Grigoriev I.V."/>
            <person name="Hibbett D.S."/>
            <person name="Martin F."/>
        </authorList>
    </citation>
    <scope>NUCLEOTIDE SEQUENCE [LARGE SCALE GENOMIC DNA]</scope>
    <source>
        <strain evidence="12">Foug A</strain>
    </source>
</reference>
<keyword evidence="5 10" id="KW-0489">Methyltransferase</keyword>
<protein>
    <recommendedName>
        <fullName evidence="10">Protein-L-isoaspartate O-methyltransferase</fullName>
        <ecNumber evidence="10">2.1.1.77</ecNumber>
    </recommendedName>
</protein>
<dbReference type="PANTHER" id="PTHR11579:SF0">
    <property type="entry name" value="PROTEIN-L-ISOASPARTATE(D-ASPARTATE) O-METHYLTRANSFERASE"/>
    <property type="match status" value="1"/>
</dbReference>
<comment type="subunit">
    <text evidence="3">Monomer.</text>
</comment>
<sequence length="237" mass="25376">MAWRCTGRTNAELISNLAKQGIISSDCVSAAISKVDRANYVTHPSDAYQDSPQPIGHGATISAPHMHAYAVEHLLPYLNPGARVLDVGSGSGYLCAVLHHLVSPPPSPTQPHPSQGKVIGVDHIPELVEWSKKNLEKDGLGPALGDGRIEMITGDGRQGYPASGPYDAIHVGAASPSLPQALIDQLKAPGKMFIPVGVYSQAIWEVEKTATGEVKKRRVMDVMYVPLTDAEKQNRGY</sequence>
<dbReference type="Proteomes" id="UP000053989">
    <property type="component" value="Unassembled WGS sequence"/>
</dbReference>
<dbReference type="GO" id="GO:0006950">
    <property type="term" value="P:response to stress"/>
    <property type="evidence" value="ECO:0007669"/>
    <property type="project" value="UniProtKB-ARBA"/>
</dbReference>
<dbReference type="SUPFAM" id="SSF53335">
    <property type="entry name" value="S-adenosyl-L-methionine-dependent methyltransferases"/>
    <property type="match status" value="1"/>
</dbReference>
<comment type="catalytic activity">
    <reaction evidence="8">
        <text>[protein]-L-isoaspartate + S-adenosyl-L-methionine = [protein]-L-isoaspartate alpha-methyl ester + S-adenosyl-L-homocysteine</text>
        <dbReference type="Rhea" id="RHEA:12705"/>
        <dbReference type="Rhea" id="RHEA-COMP:12143"/>
        <dbReference type="Rhea" id="RHEA-COMP:12144"/>
        <dbReference type="ChEBI" id="CHEBI:57856"/>
        <dbReference type="ChEBI" id="CHEBI:59789"/>
        <dbReference type="ChEBI" id="CHEBI:90596"/>
        <dbReference type="ChEBI" id="CHEBI:90598"/>
        <dbReference type="EC" id="2.1.1.77"/>
    </reaction>
    <physiologicalReaction direction="left-to-right" evidence="8">
        <dbReference type="Rhea" id="RHEA:12706"/>
    </physiologicalReaction>
</comment>
<dbReference type="EMBL" id="KN822004">
    <property type="protein sequence ID" value="KIM70708.1"/>
    <property type="molecule type" value="Genomic_DNA"/>
</dbReference>
<dbReference type="FunFam" id="3.40.50.150:FF:000235">
    <property type="entry name" value="Protein-L-isoaspartate O-methyltransferase"/>
    <property type="match status" value="1"/>
</dbReference>
<evidence type="ECO:0000256" key="8">
    <source>
        <dbReference type="ARBA" id="ARBA00035815"/>
    </source>
</evidence>
<organism evidence="11 12">
    <name type="scientific">Scleroderma citrinum Foug A</name>
    <dbReference type="NCBI Taxonomy" id="1036808"/>
    <lineage>
        <taxon>Eukaryota</taxon>
        <taxon>Fungi</taxon>
        <taxon>Dikarya</taxon>
        <taxon>Basidiomycota</taxon>
        <taxon>Agaricomycotina</taxon>
        <taxon>Agaricomycetes</taxon>
        <taxon>Agaricomycetidae</taxon>
        <taxon>Boletales</taxon>
        <taxon>Sclerodermatineae</taxon>
        <taxon>Sclerodermataceae</taxon>
        <taxon>Scleroderma</taxon>
    </lineage>
</organism>
<evidence type="ECO:0000256" key="6">
    <source>
        <dbReference type="ARBA" id="ARBA00022679"/>
    </source>
</evidence>
<evidence type="ECO:0000313" key="12">
    <source>
        <dbReference type="Proteomes" id="UP000053989"/>
    </source>
</evidence>
<name>A0A0C3AAD1_9AGAM</name>
<dbReference type="FunCoup" id="A0A0C3AAD1">
    <property type="interactions" value="366"/>
</dbReference>
<dbReference type="OrthoDB" id="73890at2759"/>
<dbReference type="Pfam" id="PF01135">
    <property type="entry name" value="PCMT"/>
    <property type="match status" value="1"/>
</dbReference>
<evidence type="ECO:0000256" key="5">
    <source>
        <dbReference type="ARBA" id="ARBA00022603"/>
    </source>
</evidence>
<dbReference type="GO" id="GO:0005829">
    <property type="term" value="C:cytosol"/>
    <property type="evidence" value="ECO:0007669"/>
    <property type="project" value="UniProtKB-SubCell"/>
</dbReference>
<evidence type="ECO:0000256" key="1">
    <source>
        <dbReference type="ARBA" id="ARBA00004514"/>
    </source>
</evidence>
<gene>
    <name evidence="11" type="ORF">SCLCIDRAFT_1206864</name>
</gene>
<proteinExistence type="inferred from homology"/>
<keyword evidence="6 10" id="KW-0808">Transferase</keyword>
<dbReference type="GO" id="GO:0004719">
    <property type="term" value="F:protein-L-isoaspartate (D-aspartate) O-methyltransferase activity"/>
    <property type="evidence" value="ECO:0007669"/>
    <property type="project" value="UniProtKB-UniRule"/>
</dbReference>
<dbReference type="EC" id="2.1.1.77" evidence="10"/>
<dbReference type="InterPro" id="IPR000682">
    <property type="entry name" value="PCMT"/>
</dbReference>
<dbReference type="PROSITE" id="PS01279">
    <property type="entry name" value="PCMT"/>
    <property type="match status" value="1"/>
</dbReference>
<keyword evidence="12" id="KW-1185">Reference proteome</keyword>
<keyword evidence="4" id="KW-0963">Cytoplasm</keyword>
<evidence type="ECO:0000256" key="7">
    <source>
        <dbReference type="ARBA" id="ARBA00022691"/>
    </source>
</evidence>
<reference evidence="11 12" key="1">
    <citation type="submission" date="2014-04" db="EMBL/GenBank/DDBJ databases">
        <authorList>
            <consortium name="DOE Joint Genome Institute"/>
            <person name="Kuo A."/>
            <person name="Kohler A."/>
            <person name="Nagy L.G."/>
            <person name="Floudas D."/>
            <person name="Copeland A."/>
            <person name="Barry K.W."/>
            <person name="Cichocki N."/>
            <person name="Veneault-Fourrey C."/>
            <person name="LaButti K."/>
            <person name="Lindquist E.A."/>
            <person name="Lipzen A."/>
            <person name="Lundell T."/>
            <person name="Morin E."/>
            <person name="Murat C."/>
            <person name="Sun H."/>
            <person name="Tunlid A."/>
            <person name="Henrissat B."/>
            <person name="Grigoriev I.V."/>
            <person name="Hibbett D.S."/>
            <person name="Martin F."/>
            <person name="Nordberg H.P."/>
            <person name="Cantor M.N."/>
            <person name="Hua S.X."/>
        </authorList>
    </citation>
    <scope>NUCLEOTIDE SEQUENCE [LARGE SCALE GENOMIC DNA]</scope>
    <source>
        <strain evidence="11 12">Foug A</strain>
    </source>
</reference>
<dbReference type="AlphaFoldDB" id="A0A0C3AAD1"/>
<evidence type="ECO:0000256" key="3">
    <source>
        <dbReference type="ARBA" id="ARBA00011245"/>
    </source>
</evidence>